<evidence type="ECO:0000313" key="1">
    <source>
        <dbReference type="EMBL" id="MDQ0895787.1"/>
    </source>
</evidence>
<accession>A0ABU0RCJ5</accession>
<dbReference type="PROSITE" id="PS51257">
    <property type="entry name" value="PROKAR_LIPOPROTEIN"/>
    <property type="match status" value="1"/>
</dbReference>
<organism evidence="1 2">
    <name type="scientific">Agromyces ramosus</name>
    <dbReference type="NCBI Taxonomy" id="33879"/>
    <lineage>
        <taxon>Bacteria</taxon>
        <taxon>Bacillati</taxon>
        <taxon>Actinomycetota</taxon>
        <taxon>Actinomycetes</taxon>
        <taxon>Micrococcales</taxon>
        <taxon>Microbacteriaceae</taxon>
        <taxon>Agromyces</taxon>
    </lineage>
</organism>
<comment type="caution">
    <text evidence="1">The sequence shown here is derived from an EMBL/GenBank/DDBJ whole genome shotgun (WGS) entry which is preliminary data.</text>
</comment>
<reference evidence="1 2" key="1">
    <citation type="submission" date="2023-07" db="EMBL/GenBank/DDBJ databases">
        <title>Comparative genomics of wheat-associated soil bacteria to identify genetic determinants of phenazine resistance.</title>
        <authorList>
            <person name="Mouncey N."/>
        </authorList>
    </citation>
    <scope>NUCLEOTIDE SEQUENCE [LARGE SCALE GENOMIC DNA]</scope>
    <source>
        <strain evidence="1 2">V3I3</strain>
    </source>
</reference>
<dbReference type="RefSeq" id="WP_307044150.1">
    <property type="nucleotide sequence ID" value="NZ_JAUSYY010000001.1"/>
</dbReference>
<dbReference type="Proteomes" id="UP001239083">
    <property type="component" value="Unassembled WGS sequence"/>
</dbReference>
<protein>
    <recommendedName>
        <fullName evidence="3">LppA-like lipoprotein</fullName>
    </recommendedName>
</protein>
<evidence type="ECO:0008006" key="3">
    <source>
        <dbReference type="Google" id="ProtNLM"/>
    </source>
</evidence>
<keyword evidence="2" id="KW-1185">Reference proteome</keyword>
<dbReference type="EMBL" id="JAUSYY010000001">
    <property type="protein sequence ID" value="MDQ0895787.1"/>
    <property type="molecule type" value="Genomic_DNA"/>
</dbReference>
<proteinExistence type="predicted"/>
<gene>
    <name evidence="1" type="ORF">QFZ26_003342</name>
</gene>
<evidence type="ECO:0000313" key="2">
    <source>
        <dbReference type="Proteomes" id="UP001239083"/>
    </source>
</evidence>
<name>A0ABU0RCJ5_9MICO</name>
<sequence length="169" mass="18862">MRQSKQLAREITMGFVIAACVTAALTGCVRLPLAEQPEAERWARDQAEQIHASYPQLATSPAVMKRLSWCAYEELDEGVGTTVFDVEVPLQVEEARALLKRIGDDYERSGWDVIGEGDYYPTSAELDNRSLLPTEAEGHPEIELRYEPSRSLLSLRVTSACYRDPEGDA</sequence>